<evidence type="ECO:0000313" key="11">
    <source>
        <dbReference type="Proteomes" id="UP000243629"/>
    </source>
</evidence>
<evidence type="ECO:0000256" key="7">
    <source>
        <dbReference type="ARBA" id="ARBA00048470"/>
    </source>
</evidence>
<sequence>MDDLTLAIIDGFQHGLPICANPWQAIAEQLGCSEQQVLQCLQQLEQQGALSRVGPVFEHSRAGASTLAALAVPPGRIEEVAARINALPEVNHNYQREHQWNLWFVLTAPDQAHLQRVLENIRRDIDLPLLDLPMLTGYRIDLGFPLGQRSRVPV</sequence>
<feature type="domain" description="Siroheme decarboxylase AsnC-like ligand binding" evidence="8">
    <location>
        <begin position="64"/>
        <end position="128"/>
    </location>
</feature>
<keyword evidence="10" id="KW-0238">DNA-binding</keyword>
<gene>
    <name evidence="10" type="ORF">SAMN05216217_11423</name>
</gene>
<evidence type="ECO:0000256" key="2">
    <source>
        <dbReference type="ARBA" id="ARBA00023444"/>
    </source>
</evidence>
<dbReference type="EC" id="4.1.1.111" evidence="5"/>
<dbReference type="InterPro" id="IPR040523">
    <property type="entry name" value="AsnC_trans_reg2"/>
</dbReference>
<dbReference type="GO" id="GO:0016829">
    <property type="term" value="F:lyase activity"/>
    <property type="evidence" value="ECO:0007669"/>
    <property type="project" value="UniProtKB-KW"/>
</dbReference>
<comment type="similarity">
    <text evidence="3">Belongs to the Ahb/Nir family.</text>
</comment>
<comment type="subunit">
    <text evidence="4">Probably forms a complex composed of NirD, NirL, NirG and NirH. All proteins are required for the total conversion of siroheme to didecarboxysiroheme.</text>
</comment>
<evidence type="ECO:0000259" key="8">
    <source>
        <dbReference type="Pfam" id="PF17805"/>
    </source>
</evidence>
<dbReference type="Gene3D" id="1.10.10.10">
    <property type="entry name" value="Winged helix-like DNA-binding domain superfamily/Winged helix DNA-binding domain"/>
    <property type="match status" value="1"/>
</dbReference>
<organism evidence="10 11">
    <name type="scientific">Halopseudomonas yangmingensis</name>
    <dbReference type="NCBI Taxonomy" id="1720063"/>
    <lineage>
        <taxon>Bacteria</taxon>
        <taxon>Pseudomonadati</taxon>
        <taxon>Pseudomonadota</taxon>
        <taxon>Gammaproteobacteria</taxon>
        <taxon>Pseudomonadales</taxon>
        <taxon>Pseudomonadaceae</taxon>
        <taxon>Halopseudomonas</taxon>
    </lineage>
</organism>
<dbReference type="STRING" id="1720063.SAMN05216217_11423"/>
<comment type="pathway">
    <text evidence="2">Porphyrin-containing compound metabolism.</text>
</comment>
<dbReference type="GO" id="GO:0003677">
    <property type="term" value="F:DNA binding"/>
    <property type="evidence" value="ECO:0007669"/>
    <property type="project" value="UniProtKB-KW"/>
</dbReference>
<evidence type="ECO:0000313" key="10">
    <source>
        <dbReference type="EMBL" id="SFM75358.1"/>
    </source>
</evidence>
<protein>
    <recommendedName>
        <fullName evidence="5">siroheme decarboxylase</fullName>
        <ecNumber evidence="5">4.1.1.111</ecNumber>
    </recommendedName>
</protein>
<dbReference type="RefSeq" id="WP_093477598.1">
    <property type="nucleotide sequence ID" value="NZ_FOUI01000014.1"/>
</dbReference>
<evidence type="ECO:0000256" key="4">
    <source>
        <dbReference type="ARBA" id="ARBA00023465"/>
    </source>
</evidence>
<comment type="function">
    <text evidence="6">Involved in heme d1 biosynthesis. Catalyzes the decarboxylation of siroheme into didecarboxysiroheme.</text>
</comment>
<keyword evidence="11" id="KW-1185">Reference proteome</keyword>
<dbReference type="InterPro" id="IPR036388">
    <property type="entry name" value="WH-like_DNA-bd_sf"/>
</dbReference>
<evidence type="ECO:0000256" key="1">
    <source>
        <dbReference type="ARBA" id="ARBA00023239"/>
    </source>
</evidence>
<evidence type="ECO:0000256" key="3">
    <source>
        <dbReference type="ARBA" id="ARBA00023457"/>
    </source>
</evidence>
<proteinExistence type="inferred from homology"/>
<keyword evidence="1" id="KW-0456">Lyase</keyword>
<dbReference type="Pfam" id="PF17805">
    <property type="entry name" value="AsnC_trans_reg2"/>
    <property type="match status" value="1"/>
</dbReference>
<dbReference type="Pfam" id="PF22451">
    <property type="entry name" value="NirdL-like_HTH"/>
    <property type="match status" value="1"/>
</dbReference>
<dbReference type="PANTHER" id="PTHR43413:SF1">
    <property type="entry name" value="SIROHEME DECARBOXYLASE NIRL SUBUNIT"/>
    <property type="match status" value="1"/>
</dbReference>
<comment type="catalytic activity">
    <reaction evidence="7">
        <text>siroheme + 2 H(+) = 12,18-didecarboxysiroheme + 2 CO2</text>
        <dbReference type="Rhea" id="RHEA:19093"/>
        <dbReference type="ChEBI" id="CHEBI:15378"/>
        <dbReference type="ChEBI" id="CHEBI:16526"/>
        <dbReference type="ChEBI" id="CHEBI:60052"/>
        <dbReference type="ChEBI" id="CHEBI:140497"/>
        <dbReference type="EC" id="4.1.1.111"/>
    </reaction>
</comment>
<dbReference type="PANTHER" id="PTHR43413">
    <property type="entry name" value="TRANSCRIPTIONAL REGULATOR, ASNC FAMILY"/>
    <property type="match status" value="1"/>
</dbReference>
<evidence type="ECO:0000259" key="9">
    <source>
        <dbReference type="Pfam" id="PF22451"/>
    </source>
</evidence>
<reference evidence="11" key="1">
    <citation type="submission" date="2016-10" db="EMBL/GenBank/DDBJ databases">
        <authorList>
            <person name="Varghese N."/>
            <person name="Submissions S."/>
        </authorList>
    </citation>
    <scope>NUCLEOTIDE SEQUENCE [LARGE SCALE GENOMIC DNA]</scope>
    <source>
        <strain evidence="11">DSM 24213</strain>
    </source>
</reference>
<accession>A0A1I4TEY0</accession>
<dbReference type="Proteomes" id="UP000243629">
    <property type="component" value="Unassembled WGS sequence"/>
</dbReference>
<feature type="domain" description="Siroheme decarboxylase NirL-like HTH" evidence="9">
    <location>
        <begin position="7"/>
        <end position="49"/>
    </location>
</feature>
<dbReference type="OrthoDB" id="9806536at2"/>
<dbReference type="AlphaFoldDB" id="A0A1I4TEY0"/>
<dbReference type="EMBL" id="FOUI01000014">
    <property type="protein sequence ID" value="SFM75358.1"/>
    <property type="molecule type" value="Genomic_DNA"/>
</dbReference>
<evidence type="ECO:0000256" key="6">
    <source>
        <dbReference type="ARBA" id="ARBA00045291"/>
    </source>
</evidence>
<dbReference type="InterPro" id="IPR050684">
    <property type="entry name" value="HTH-Siroheme_Decarb"/>
</dbReference>
<dbReference type="InterPro" id="IPR053953">
    <property type="entry name" value="NirdL-like_HTH"/>
</dbReference>
<evidence type="ECO:0000256" key="5">
    <source>
        <dbReference type="ARBA" id="ARBA00023471"/>
    </source>
</evidence>
<name>A0A1I4TEY0_9GAMM</name>
<dbReference type="Gene3D" id="3.30.70.3460">
    <property type="match status" value="1"/>
</dbReference>